<sequence>MALELAATGDIAPIIDTVIGFDSAAHAHRQIERRNAHGMFVMTP</sequence>
<keyword evidence="2" id="KW-1185">Reference proteome</keyword>
<dbReference type="RefSeq" id="WP_378417033.1">
    <property type="nucleotide sequence ID" value="NZ_JBHSFO010000005.1"/>
</dbReference>
<dbReference type="Gene3D" id="3.40.50.720">
    <property type="entry name" value="NAD(P)-binding Rossmann-like Domain"/>
    <property type="match status" value="1"/>
</dbReference>
<comment type="caution">
    <text evidence="1">The sequence shown here is derived from an EMBL/GenBank/DDBJ whole genome shotgun (WGS) entry which is preliminary data.</text>
</comment>
<evidence type="ECO:0008006" key="3">
    <source>
        <dbReference type="Google" id="ProtNLM"/>
    </source>
</evidence>
<reference evidence="2" key="1">
    <citation type="journal article" date="2019" name="Int. J. Syst. Evol. Microbiol.">
        <title>The Global Catalogue of Microorganisms (GCM) 10K type strain sequencing project: providing services to taxonomists for standard genome sequencing and annotation.</title>
        <authorList>
            <consortium name="The Broad Institute Genomics Platform"/>
            <consortium name="The Broad Institute Genome Sequencing Center for Infectious Disease"/>
            <person name="Wu L."/>
            <person name="Ma J."/>
        </authorList>
    </citation>
    <scope>NUCLEOTIDE SEQUENCE [LARGE SCALE GENOMIC DNA]</scope>
    <source>
        <strain evidence="2">CCUG 54520</strain>
    </source>
</reference>
<evidence type="ECO:0000313" key="2">
    <source>
        <dbReference type="Proteomes" id="UP001595914"/>
    </source>
</evidence>
<dbReference type="Gene3D" id="3.90.180.10">
    <property type="entry name" value="Medium-chain alcohol dehydrogenases, catalytic domain"/>
    <property type="match status" value="1"/>
</dbReference>
<accession>A0ABV9FUU3</accession>
<gene>
    <name evidence="1" type="ORF">ACFO6S_11510</name>
</gene>
<dbReference type="EMBL" id="JBHSFO010000005">
    <property type="protein sequence ID" value="MFC4604312.1"/>
    <property type="molecule type" value="Genomic_DNA"/>
</dbReference>
<dbReference type="Proteomes" id="UP001595914">
    <property type="component" value="Unassembled WGS sequence"/>
</dbReference>
<organism evidence="1 2">
    <name type="scientific">Rhodococcus kronopolitis</name>
    <dbReference type="NCBI Taxonomy" id="1460226"/>
    <lineage>
        <taxon>Bacteria</taxon>
        <taxon>Bacillati</taxon>
        <taxon>Actinomycetota</taxon>
        <taxon>Actinomycetes</taxon>
        <taxon>Mycobacteriales</taxon>
        <taxon>Nocardiaceae</taxon>
        <taxon>Rhodococcus</taxon>
    </lineage>
</organism>
<proteinExistence type="predicted"/>
<name>A0ABV9FUU3_9NOCA</name>
<protein>
    <recommendedName>
        <fullName evidence="3">Zinc-binding dehydrogenase</fullName>
    </recommendedName>
</protein>
<evidence type="ECO:0000313" key="1">
    <source>
        <dbReference type="EMBL" id="MFC4604312.1"/>
    </source>
</evidence>